<dbReference type="AlphaFoldDB" id="A0A6V7V9K9"/>
<evidence type="ECO:0000313" key="1">
    <source>
        <dbReference type="EMBL" id="CAD2170931.1"/>
    </source>
</evidence>
<dbReference type="EMBL" id="CAJEWN010000176">
    <property type="protein sequence ID" value="CAD2170931.1"/>
    <property type="molecule type" value="Genomic_DNA"/>
</dbReference>
<dbReference type="OrthoDB" id="5902915at2759"/>
<name>A0A6V7V9K9_MELEN</name>
<accession>A0A6V7V9K9</accession>
<dbReference type="Proteomes" id="UP000580250">
    <property type="component" value="Unassembled WGS sequence"/>
</dbReference>
<sequence>MRLNTIQKLMKNYFIKILQQQQFLHNKQIFISTPDESFISPLRQQWKRFLSSPSNSSSVNKNCLKTPSPARMMEQSLGICC</sequence>
<comment type="caution">
    <text evidence="1">The sequence shown here is derived from an EMBL/GenBank/DDBJ whole genome shotgun (WGS) entry which is preliminary data.</text>
</comment>
<evidence type="ECO:0000313" key="2">
    <source>
        <dbReference type="Proteomes" id="UP000580250"/>
    </source>
</evidence>
<reference evidence="1 2" key="1">
    <citation type="submission" date="2020-08" db="EMBL/GenBank/DDBJ databases">
        <authorList>
            <person name="Koutsovoulos G."/>
            <person name="Danchin GJ E."/>
        </authorList>
    </citation>
    <scope>NUCLEOTIDE SEQUENCE [LARGE SCALE GENOMIC DNA]</scope>
</reference>
<proteinExistence type="predicted"/>
<organism evidence="1 2">
    <name type="scientific">Meloidogyne enterolobii</name>
    <name type="common">Root-knot nematode worm</name>
    <name type="synonym">Meloidogyne mayaguensis</name>
    <dbReference type="NCBI Taxonomy" id="390850"/>
    <lineage>
        <taxon>Eukaryota</taxon>
        <taxon>Metazoa</taxon>
        <taxon>Ecdysozoa</taxon>
        <taxon>Nematoda</taxon>
        <taxon>Chromadorea</taxon>
        <taxon>Rhabditida</taxon>
        <taxon>Tylenchina</taxon>
        <taxon>Tylenchomorpha</taxon>
        <taxon>Tylenchoidea</taxon>
        <taxon>Meloidogynidae</taxon>
        <taxon>Meloidogyninae</taxon>
        <taxon>Meloidogyne</taxon>
    </lineage>
</organism>
<protein>
    <submittedName>
        <fullName evidence="1">Uncharacterized protein</fullName>
    </submittedName>
</protein>
<gene>
    <name evidence="1" type="ORF">MENT_LOCUS22362</name>
</gene>